<dbReference type="EMBL" id="LZDS01000025">
    <property type="protein sequence ID" value="OBX28561.1"/>
    <property type="molecule type" value="Genomic_DNA"/>
</dbReference>
<gene>
    <name evidence="2" type="ORF">A9J31_05710</name>
</gene>
<keyword evidence="1" id="KW-1133">Transmembrane helix</keyword>
<accession>A0A1A7R9H6</accession>
<evidence type="ECO:0000313" key="3">
    <source>
        <dbReference type="Proteomes" id="UP000185753"/>
    </source>
</evidence>
<proteinExistence type="predicted"/>
<keyword evidence="1" id="KW-0812">Transmembrane</keyword>
<organism evidence="2 3">
    <name type="scientific">Acinetobacter gandensis</name>
    <dbReference type="NCBI Taxonomy" id="1443941"/>
    <lineage>
        <taxon>Bacteria</taxon>
        <taxon>Pseudomonadati</taxon>
        <taxon>Pseudomonadota</taxon>
        <taxon>Gammaproteobacteria</taxon>
        <taxon>Moraxellales</taxon>
        <taxon>Moraxellaceae</taxon>
        <taxon>Acinetobacter</taxon>
    </lineage>
</organism>
<evidence type="ECO:0000256" key="1">
    <source>
        <dbReference type="SAM" id="Phobius"/>
    </source>
</evidence>
<name>A0A1A7R9H6_9GAMM</name>
<keyword evidence="1" id="KW-0472">Membrane</keyword>
<dbReference type="STRING" id="1443941.A9J31_05710"/>
<reference evidence="3" key="1">
    <citation type="submission" date="2016-06" db="EMBL/GenBank/DDBJ databases">
        <authorList>
            <person name="Radolfova-Krizova L."/>
            <person name="Nemec A."/>
        </authorList>
    </citation>
    <scope>NUCLEOTIDE SEQUENCE [LARGE SCALE GENOMIC DNA]</scope>
    <source>
        <strain evidence="3">ANC 4275</strain>
    </source>
</reference>
<dbReference type="AlphaFoldDB" id="A0A1A7R9H6"/>
<feature type="transmembrane region" description="Helical" evidence="1">
    <location>
        <begin position="12"/>
        <end position="35"/>
    </location>
</feature>
<dbReference type="Proteomes" id="UP000185753">
    <property type="component" value="Unassembled WGS sequence"/>
</dbReference>
<comment type="caution">
    <text evidence="2">The sequence shown here is derived from an EMBL/GenBank/DDBJ whole genome shotgun (WGS) entry which is preliminary data.</text>
</comment>
<protein>
    <submittedName>
        <fullName evidence="2">Uncharacterized protein</fullName>
    </submittedName>
</protein>
<keyword evidence="3" id="KW-1185">Reference proteome</keyword>
<evidence type="ECO:0000313" key="2">
    <source>
        <dbReference type="EMBL" id="OBX28561.1"/>
    </source>
</evidence>
<sequence>MQNCAKKMLKVAAWIVLIVCLGFALMIGFYIYMIYGIHPSDEGTGGLACEYDRNFQVTKAEMHWIQNGKRVITPVDPVLCQRDRSDFPNKKPDRNQVFAFLF</sequence>